<dbReference type="EMBL" id="CP027059">
    <property type="protein sequence ID" value="UQZ81067.1"/>
    <property type="molecule type" value="Genomic_DNA"/>
</dbReference>
<dbReference type="InterPro" id="IPR050640">
    <property type="entry name" value="Bact_2-comp_sensor_kinase"/>
</dbReference>
<dbReference type="GO" id="GO:0004673">
    <property type="term" value="F:protein histidine kinase activity"/>
    <property type="evidence" value="ECO:0007669"/>
    <property type="project" value="UniProtKB-EC"/>
</dbReference>
<feature type="transmembrane region" description="Helical" evidence="7">
    <location>
        <begin position="332"/>
        <end position="354"/>
    </location>
</feature>
<comment type="subcellular location">
    <subcellularLocation>
        <location evidence="1">Cell membrane</location>
        <topology evidence="1">Multi-pass membrane protein</topology>
    </subcellularLocation>
</comment>
<feature type="transmembrane region" description="Helical" evidence="7">
    <location>
        <begin position="270"/>
        <end position="293"/>
    </location>
</feature>
<keyword evidence="6 7" id="KW-0472">Membrane</keyword>
<dbReference type="PANTHER" id="PTHR34220">
    <property type="entry name" value="SENSOR HISTIDINE KINASE YPDA"/>
    <property type="match status" value="1"/>
</dbReference>
<dbReference type="InterPro" id="IPR010559">
    <property type="entry name" value="Sig_transdc_His_kin_internal"/>
</dbReference>
<evidence type="ECO:0000256" key="6">
    <source>
        <dbReference type="ARBA" id="ARBA00023136"/>
    </source>
</evidence>
<sequence length="886" mass="102606">MSFRMKLNGMFLGLLLAFMVISSLIIYFVSQHLIIDNVKLSNESELSINLETMEDSIYKSKEKFQLFMDDFQFTLDSDIQDDNTLLRKAFDFNSELRTFLYSNKEFKGIFLYQNQVLMGTSLANEVISYTDTMEERAAGQSIQEYLWTQLKEDWKYGQSDFFEENLFIAPLQDGAYMIAVLDYQKLIDQSDLGLIKLNAKNQVIYGDQQKIKELFNNHIIESVGPDSGAMVTSRFENQIVSIKNKQGDRYILLRDMSQIDRSIDRIVRNLVGYGLIIFIVFAAISHVATGWILKPVYDFIHKLKQVKGFEQRESIHRYIATYQEHSSAYKKLFLFFSMMIIPTLCMILISYHQFDRMIEENSRQDHIQIFKQTATNIENNLQSYHSYMRYLTLNGEFQELMMKENGDSLPRNREFADILIRKGIIDKSLSYISIYDADNRLVFSNAKNKPAMEPRQPLLVMKKEIKYLGNTVDKSNLFKYMGYIEFGINGVLDNQLHTNRMSAVILMNRDSGSGRLQTISSPIDHPYMEYMEAHIPDMTGEPIDHQYITVKGQKTLFSTIPIVMEQEKWNLGLFAPASWEEQQYIFILLYSFEMFCMLCIIIIASTLLGKRMTAPVRRAIHLMEAYPHDQSIRLRGTEHDFEFVVLAHNFNHMLSRLETLSMELMTKKNENLEMEKRINKLLFKALQSQIKPHFLQNIFTSILLLLKTGKPEEASMMLVATAKFLKTGLSGSRDLITLEEELEHVHNYVQLQSIRFERQLAFHVDVDAACYKVLLPKFIFQPLVENAIHHAMEKNRLLTVKISGAVDNKDLIIIIEDDGKGMDTEQLASTLITMNNKTQSIHCGLSNVHERLSLEFGEGYGLELKSVKGTGTQIRMKISLQKELEP</sequence>
<evidence type="ECO:0000256" key="2">
    <source>
        <dbReference type="ARBA" id="ARBA00022475"/>
    </source>
</evidence>
<name>A0ABY4RI09_9BACL</name>
<organism evidence="9 10">
    <name type="scientific">Paenibacillus konkukensis</name>
    <dbReference type="NCBI Taxonomy" id="2020716"/>
    <lineage>
        <taxon>Bacteria</taxon>
        <taxon>Bacillati</taxon>
        <taxon>Bacillota</taxon>
        <taxon>Bacilli</taxon>
        <taxon>Bacillales</taxon>
        <taxon>Paenibacillaceae</taxon>
        <taxon>Paenibacillus</taxon>
    </lineage>
</organism>
<dbReference type="PANTHER" id="PTHR34220:SF7">
    <property type="entry name" value="SENSOR HISTIDINE KINASE YPDA"/>
    <property type="match status" value="1"/>
</dbReference>
<evidence type="ECO:0000313" key="10">
    <source>
        <dbReference type="Proteomes" id="UP001057134"/>
    </source>
</evidence>
<reference evidence="9" key="2">
    <citation type="journal article" date="2021" name="J Anim Sci Technol">
        <title>Complete genome sequence of Paenibacillus konkukensis sp. nov. SK3146 as a potential probiotic strain.</title>
        <authorList>
            <person name="Jung H.I."/>
            <person name="Park S."/>
            <person name="Niu K.M."/>
            <person name="Lee S.W."/>
            <person name="Kothari D."/>
            <person name="Yi K.J."/>
            <person name="Kim S.K."/>
        </authorList>
    </citation>
    <scope>NUCLEOTIDE SEQUENCE</scope>
    <source>
        <strain evidence="9">SK3146</strain>
    </source>
</reference>
<dbReference type="EC" id="2.7.13.3" evidence="9"/>
<evidence type="ECO:0000256" key="4">
    <source>
        <dbReference type="ARBA" id="ARBA00022679"/>
    </source>
</evidence>
<feature type="transmembrane region" description="Helical" evidence="7">
    <location>
        <begin position="7"/>
        <end position="29"/>
    </location>
</feature>
<accession>A0ABY4RI09</accession>
<feature type="transmembrane region" description="Helical" evidence="7">
    <location>
        <begin position="584"/>
        <end position="608"/>
    </location>
</feature>
<dbReference type="InterPro" id="IPR003594">
    <property type="entry name" value="HATPase_dom"/>
</dbReference>
<dbReference type="Pfam" id="PF06580">
    <property type="entry name" value="His_kinase"/>
    <property type="match status" value="1"/>
</dbReference>
<keyword evidence="10" id="KW-1185">Reference proteome</keyword>
<dbReference type="SUPFAM" id="SSF55874">
    <property type="entry name" value="ATPase domain of HSP90 chaperone/DNA topoisomerase II/histidine kinase"/>
    <property type="match status" value="1"/>
</dbReference>
<dbReference type="Proteomes" id="UP001057134">
    <property type="component" value="Chromosome"/>
</dbReference>
<feature type="domain" description="HAMP" evidence="8">
    <location>
        <begin position="610"/>
        <end position="662"/>
    </location>
</feature>
<keyword evidence="2" id="KW-1003">Cell membrane</keyword>
<evidence type="ECO:0000259" key="8">
    <source>
        <dbReference type="PROSITE" id="PS50885"/>
    </source>
</evidence>
<keyword evidence="7" id="KW-0812">Transmembrane</keyword>
<reference evidence="9" key="1">
    <citation type="submission" date="2018-02" db="EMBL/GenBank/DDBJ databases">
        <authorList>
            <person name="Kim S.-K."/>
            <person name="Jung H.-I."/>
            <person name="Lee S.-W."/>
        </authorList>
    </citation>
    <scope>NUCLEOTIDE SEQUENCE</scope>
    <source>
        <strain evidence="9">SK3146</strain>
    </source>
</reference>
<proteinExistence type="predicted"/>
<gene>
    <name evidence="9" type="ORF">SK3146_00223</name>
</gene>
<dbReference type="InterPro" id="IPR036890">
    <property type="entry name" value="HATPase_C_sf"/>
</dbReference>
<evidence type="ECO:0000256" key="1">
    <source>
        <dbReference type="ARBA" id="ARBA00004651"/>
    </source>
</evidence>
<keyword evidence="7" id="KW-1133">Transmembrane helix</keyword>
<evidence type="ECO:0000256" key="3">
    <source>
        <dbReference type="ARBA" id="ARBA00022553"/>
    </source>
</evidence>
<dbReference type="PROSITE" id="PS50885">
    <property type="entry name" value="HAMP"/>
    <property type="match status" value="1"/>
</dbReference>
<evidence type="ECO:0000313" key="9">
    <source>
        <dbReference type="EMBL" id="UQZ81067.1"/>
    </source>
</evidence>
<protein>
    <submittedName>
        <fullName evidence="9">Sensor-like histidine kinase</fullName>
        <ecNumber evidence="9">2.7.13.3</ecNumber>
    </submittedName>
</protein>
<evidence type="ECO:0000256" key="5">
    <source>
        <dbReference type="ARBA" id="ARBA00022777"/>
    </source>
</evidence>
<dbReference type="InterPro" id="IPR003660">
    <property type="entry name" value="HAMP_dom"/>
</dbReference>
<dbReference type="Pfam" id="PF02518">
    <property type="entry name" value="HATPase_c"/>
    <property type="match status" value="1"/>
</dbReference>
<keyword evidence="5" id="KW-0418">Kinase</keyword>
<keyword evidence="3" id="KW-0597">Phosphoprotein</keyword>
<evidence type="ECO:0000256" key="7">
    <source>
        <dbReference type="SAM" id="Phobius"/>
    </source>
</evidence>
<dbReference type="Gene3D" id="3.30.565.10">
    <property type="entry name" value="Histidine kinase-like ATPase, C-terminal domain"/>
    <property type="match status" value="1"/>
</dbReference>
<keyword evidence="4 9" id="KW-0808">Transferase</keyword>